<gene>
    <name evidence="8" type="ORF">Aam_020_099</name>
</gene>
<evidence type="ECO:0000256" key="4">
    <source>
        <dbReference type="ARBA" id="ARBA00069124"/>
    </source>
</evidence>
<dbReference type="OrthoDB" id="9780217at2"/>
<name>A0A0D6PC51_9PROT</name>
<dbReference type="Pfam" id="PF01112">
    <property type="entry name" value="Asparaginase_2"/>
    <property type="match status" value="1"/>
</dbReference>
<keyword evidence="3" id="KW-0068">Autocatalytic cleavage</keyword>
<dbReference type="GO" id="GO:0006508">
    <property type="term" value="P:proteolysis"/>
    <property type="evidence" value="ECO:0007669"/>
    <property type="project" value="UniProtKB-KW"/>
</dbReference>
<feature type="binding site" evidence="6">
    <location>
        <begin position="206"/>
        <end position="209"/>
    </location>
    <ligand>
        <name>substrate</name>
    </ligand>
</feature>
<sequence length="317" mass="32877">MTKTLPALAIHGGAGTVPAHQLDNESRAAYHEGLRTALRAGWKLLHAGAPALDAVMAAVKALEDDTLFNAGRGAVLTSAGRPEMDAAIMRGSDRAAGAVAGICGPRNPVEAARLVMEQSGHVLMMGKGAEAFLREVGMEFLPASYFETARRRAALELELARRASGAPDIRTDADRHGTVGAVARDVNGGLAAATSTGGYTAKRPGRVGDAPVIGAGTFADDASCAVSCTGSGEVFIRYTASAELAARVRLGREKLDEAASRLIAELGARDGEGGMITVGAEGAPVLVFNCSGMYRGYTDEEGVLWTAIHREAYLRGN</sequence>
<keyword evidence="9" id="KW-1185">Reference proteome</keyword>
<evidence type="ECO:0000256" key="7">
    <source>
        <dbReference type="PIRSR" id="PIRSR600246-3"/>
    </source>
</evidence>
<dbReference type="AlphaFoldDB" id="A0A0D6PC51"/>
<evidence type="ECO:0000256" key="2">
    <source>
        <dbReference type="ARBA" id="ARBA00022801"/>
    </source>
</evidence>
<dbReference type="InterPro" id="IPR000246">
    <property type="entry name" value="Peptidase_T2"/>
</dbReference>
<evidence type="ECO:0000256" key="1">
    <source>
        <dbReference type="ARBA" id="ARBA00022670"/>
    </source>
</evidence>
<dbReference type="EMBL" id="BANC01000020">
    <property type="protein sequence ID" value="GAN79335.1"/>
    <property type="molecule type" value="Genomic_DNA"/>
</dbReference>
<dbReference type="GO" id="GO:0008233">
    <property type="term" value="F:peptidase activity"/>
    <property type="evidence" value="ECO:0007669"/>
    <property type="project" value="UniProtKB-KW"/>
</dbReference>
<evidence type="ECO:0000313" key="8">
    <source>
        <dbReference type="EMBL" id="GAN79335.1"/>
    </source>
</evidence>
<dbReference type="STRING" id="1120923.SAMN02746095_00329"/>
<dbReference type="PANTHER" id="PTHR10188:SF6">
    <property type="entry name" value="N(4)-(BETA-N-ACETYLGLUCOSAMINYL)-L-ASPARAGINASE"/>
    <property type="match status" value="1"/>
</dbReference>
<feature type="active site" description="Nucleophile" evidence="5">
    <location>
        <position position="178"/>
    </location>
</feature>
<keyword evidence="2" id="KW-0378">Hydrolase</keyword>
<accession>A0A0D6PC51</accession>
<dbReference type="FunFam" id="3.60.20.30:FF:000001">
    <property type="entry name" value="Isoaspartyl peptidase/L-asparaginase"/>
    <property type="match status" value="1"/>
</dbReference>
<evidence type="ECO:0000256" key="6">
    <source>
        <dbReference type="PIRSR" id="PIRSR600246-2"/>
    </source>
</evidence>
<dbReference type="Gene3D" id="3.60.20.30">
    <property type="entry name" value="(Glycosyl)asparaginase"/>
    <property type="match status" value="1"/>
</dbReference>
<keyword evidence="1" id="KW-0645">Protease</keyword>
<organism evidence="8 9">
    <name type="scientific">Acidocella aminolytica 101 = DSM 11237</name>
    <dbReference type="NCBI Taxonomy" id="1120923"/>
    <lineage>
        <taxon>Bacteria</taxon>
        <taxon>Pseudomonadati</taxon>
        <taxon>Pseudomonadota</taxon>
        <taxon>Alphaproteobacteria</taxon>
        <taxon>Acetobacterales</taxon>
        <taxon>Acidocellaceae</taxon>
        <taxon>Acidocella</taxon>
    </lineage>
</organism>
<comment type="caution">
    <text evidence="8">The sequence shown here is derived from an EMBL/GenBank/DDBJ whole genome shotgun (WGS) entry which is preliminary data.</text>
</comment>
<dbReference type="PANTHER" id="PTHR10188">
    <property type="entry name" value="L-ASPARAGINASE"/>
    <property type="match status" value="1"/>
</dbReference>
<feature type="site" description="Cleavage; by autolysis" evidence="7">
    <location>
        <begin position="177"/>
        <end position="178"/>
    </location>
</feature>
<dbReference type="CDD" id="cd04701">
    <property type="entry name" value="Asparaginase_2"/>
    <property type="match status" value="1"/>
</dbReference>
<dbReference type="RefSeq" id="WP_048877790.1">
    <property type="nucleotide sequence ID" value="NZ_BANC01000020.1"/>
</dbReference>
<evidence type="ECO:0000256" key="5">
    <source>
        <dbReference type="PIRSR" id="PIRSR600246-1"/>
    </source>
</evidence>
<dbReference type="Proteomes" id="UP000032668">
    <property type="component" value="Unassembled WGS sequence"/>
</dbReference>
<dbReference type="GO" id="GO:0016811">
    <property type="term" value="F:hydrolase activity, acting on carbon-nitrogen (but not peptide) bonds, in linear amides"/>
    <property type="evidence" value="ECO:0007669"/>
    <property type="project" value="UniProtKB-ARBA"/>
</dbReference>
<dbReference type="SUPFAM" id="SSF56235">
    <property type="entry name" value="N-terminal nucleophile aminohydrolases (Ntn hydrolases)"/>
    <property type="match status" value="1"/>
</dbReference>
<reference evidence="8 9" key="1">
    <citation type="submission" date="2012-11" db="EMBL/GenBank/DDBJ databases">
        <title>Whole genome sequence of Acidocella aminolytica 101 = DSM 11237.</title>
        <authorList>
            <person name="Azuma Y."/>
            <person name="Higashiura N."/>
            <person name="Hirakawa H."/>
            <person name="Matsushita K."/>
        </authorList>
    </citation>
    <scope>NUCLEOTIDE SEQUENCE [LARGE SCALE GENOMIC DNA]</scope>
    <source>
        <strain evidence="9">101 / DSM 11237</strain>
    </source>
</reference>
<dbReference type="InterPro" id="IPR029055">
    <property type="entry name" value="Ntn_hydrolases_N"/>
</dbReference>
<evidence type="ECO:0000256" key="3">
    <source>
        <dbReference type="ARBA" id="ARBA00022813"/>
    </source>
</evidence>
<protein>
    <recommendedName>
        <fullName evidence="4">Isoaspartyl peptidase</fullName>
    </recommendedName>
</protein>
<feature type="binding site" evidence="6">
    <location>
        <begin position="229"/>
        <end position="232"/>
    </location>
    <ligand>
        <name>substrate</name>
    </ligand>
</feature>
<proteinExistence type="predicted"/>
<evidence type="ECO:0000313" key="9">
    <source>
        <dbReference type="Proteomes" id="UP000032668"/>
    </source>
</evidence>